<evidence type="ECO:0000313" key="3">
    <source>
        <dbReference type="Proteomes" id="UP000254866"/>
    </source>
</evidence>
<feature type="region of interest" description="Disordered" evidence="1">
    <location>
        <begin position="83"/>
        <end position="102"/>
    </location>
</feature>
<evidence type="ECO:0000256" key="1">
    <source>
        <dbReference type="SAM" id="MobiDB-lite"/>
    </source>
</evidence>
<dbReference type="AlphaFoldDB" id="A0A370TU57"/>
<feature type="compositionally biased region" description="Polar residues" evidence="1">
    <location>
        <begin position="37"/>
        <end position="48"/>
    </location>
</feature>
<organism evidence="2 3">
    <name type="scientific">Venustampulla echinocandica</name>
    <dbReference type="NCBI Taxonomy" id="2656787"/>
    <lineage>
        <taxon>Eukaryota</taxon>
        <taxon>Fungi</taxon>
        <taxon>Dikarya</taxon>
        <taxon>Ascomycota</taxon>
        <taxon>Pezizomycotina</taxon>
        <taxon>Leotiomycetes</taxon>
        <taxon>Helotiales</taxon>
        <taxon>Pleuroascaceae</taxon>
        <taxon>Venustampulla</taxon>
    </lineage>
</organism>
<dbReference type="Proteomes" id="UP000254866">
    <property type="component" value="Unassembled WGS sequence"/>
</dbReference>
<feature type="region of interest" description="Disordered" evidence="1">
    <location>
        <begin position="25"/>
        <end position="48"/>
    </location>
</feature>
<dbReference type="OrthoDB" id="3564436at2759"/>
<accession>A0A370TU57</accession>
<reference evidence="2 3" key="1">
    <citation type="journal article" date="2018" name="IMA Fungus">
        <title>IMA Genome-F 9: Draft genome sequence of Annulohypoxylon stygium, Aspergillus mulundensis, Berkeleyomyces basicola (syn. Thielaviopsis basicola), Ceratocystis smalleyi, two Cercospora beticola strains, Coleophoma cylindrospora, Fusarium fracticaudum, Phialophora cf. hyalina, and Morchella septimelata.</title>
        <authorList>
            <person name="Wingfield B.D."/>
            <person name="Bills G.F."/>
            <person name="Dong Y."/>
            <person name="Huang W."/>
            <person name="Nel W.J."/>
            <person name="Swalarsk-Parry B.S."/>
            <person name="Vaghefi N."/>
            <person name="Wilken P.M."/>
            <person name="An Z."/>
            <person name="de Beer Z.W."/>
            <person name="De Vos L."/>
            <person name="Chen L."/>
            <person name="Duong T.A."/>
            <person name="Gao Y."/>
            <person name="Hammerbacher A."/>
            <person name="Kikkert J.R."/>
            <person name="Li Y."/>
            <person name="Li H."/>
            <person name="Li K."/>
            <person name="Li Q."/>
            <person name="Liu X."/>
            <person name="Ma X."/>
            <person name="Naidoo K."/>
            <person name="Pethybridge S.J."/>
            <person name="Sun J."/>
            <person name="Steenkamp E.T."/>
            <person name="van der Nest M.A."/>
            <person name="van Wyk S."/>
            <person name="Wingfield M.J."/>
            <person name="Xiong C."/>
            <person name="Yue Q."/>
            <person name="Zhang X."/>
        </authorList>
    </citation>
    <scope>NUCLEOTIDE SEQUENCE [LARGE SCALE GENOMIC DNA]</scope>
    <source>
        <strain evidence="2 3">BP 5553</strain>
    </source>
</reference>
<feature type="region of interest" description="Disordered" evidence="1">
    <location>
        <begin position="115"/>
        <end position="166"/>
    </location>
</feature>
<keyword evidence="3" id="KW-1185">Reference proteome</keyword>
<dbReference type="GeneID" id="43596256"/>
<comment type="caution">
    <text evidence="2">The sequence shown here is derived from an EMBL/GenBank/DDBJ whole genome shotgun (WGS) entry which is preliminary data.</text>
</comment>
<feature type="compositionally biased region" description="Acidic residues" evidence="1">
    <location>
        <begin position="93"/>
        <end position="102"/>
    </location>
</feature>
<feature type="region of interest" description="Disordered" evidence="1">
    <location>
        <begin position="198"/>
        <end position="231"/>
    </location>
</feature>
<dbReference type="RefSeq" id="XP_031871723.1">
    <property type="nucleotide sequence ID" value="XM_032012030.1"/>
</dbReference>
<protein>
    <submittedName>
        <fullName evidence="2">Uncharacterized protein</fullName>
    </submittedName>
</protein>
<sequence length="513" mass="57088">MPPTENRPPRVALRPQLATKLPRVTLCSPKPKPLDGTKSTGNIARTTPQNVGSWAKLSEVAAVHPRPVKTRVPVSLLSTPKFKRDEPPVCNDTDADDEESDDLNEITRSALIFPNTPRKAQTPGSNKSVRWDPAIISCGPITSGQSTPSVRLRPVSPSPKRQSSNLTRAVKTFLHLKKDEHEELLKLLQSLKLDDVEDRYTGKPSRRQTRSEPTPGPRFNDAKKLNPEAPAFRDFSGMKRRISHSKIPLGRDFHSLDTPQRRTQVPVAEITTQKDPAWLDIFTPPVSDNSSNDALSRQAIHRDVRIHDSSTPRPNFPQPIFVPIPVVETPYGFQISHQQPIWFNTLGFQPRPLLTPQSPPIFHRLPIRARRIKGPLVDVSPQFIPPEEGSGRTAHANTIDESWGQYLLDKFTAKYPKTGKMKGPTSAPGKMRQAAAIQQQLEFLLYQEKEKSVFEDRAGNLQRRNVKRCSGSGMSSKNSDAPATPQHLKISGIEICSSIRQVLEGISPPVVVG</sequence>
<proteinExistence type="predicted"/>
<feature type="compositionally biased region" description="Polar residues" evidence="1">
    <location>
        <begin position="118"/>
        <end position="128"/>
    </location>
</feature>
<evidence type="ECO:0000313" key="2">
    <source>
        <dbReference type="EMBL" id="RDL39067.1"/>
    </source>
</evidence>
<name>A0A370TU57_9HELO</name>
<gene>
    <name evidence="2" type="ORF">BP5553_03407</name>
</gene>
<feature type="compositionally biased region" description="Low complexity" evidence="1">
    <location>
        <begin position="146"/>
        <end position="159"/>
    </location>
</feature>
<dbReference type="EMBL" id="NPIC01000002">
    <property type="protein sequence ID" value="RDL39067.1"/>
    <property type="molecule type" value="Genomic_DNA"/>
</dbReference>